<gene>
    <name evidence="5" type="primary">LOC107386707</name>
    <name evidence="4" type="synonym">fgf1</name>
    <name evidence="4" type="ORF">G4P62_011197</name>
</gene>
<dbReference type="GeneTree" id="ENSGT00940000165035"/>
<dbReference type="GO" id="GO:0008083">
    <property type="term" value="F:growth factor activity"/>
    <property type="evidence" value="ECO:0007669"/>
    <property type="project" value="InterPro"/>
</dbReference>
<evidence type="ECO:0000313" key="6">
    <source>
        <dbReference type="Proteomes" id="UP000694548"/>
    </source>
</evidence>
<dbReference type="PANTHER" id="PTHR11486">
    <property type="entry name" value="FIBROBLAST GROWTH FACTOR"/>
    <property type="match status" value="1"/>
</dbReference>
<evidence type="ECO:0000256" key="1">
    <source>
        <dbReference type="ARBA" id="ARBA00007936"/>
    </source>
</evidence>
<dbReference type="PRINTS" id="PR00262">
    <property type="entry name" value="IL1HBGF"/>
</dbReference>
<name>A0A8C6Q5W7_NOTFU</name>
<dbReference type="RefSeq" id="XP_015816758.1">
    <property type="nucleotide sequence ID" value="XM_015961272.3"/>
</dbReference>
<sequence>MDGEETESPPRSSQVQEHCLASTTPSGMSEGEVTVFQLVPVTPDLSKLGQRSLIKLYCRNGGHHLRILPDGTVNGGTRENDPYETLRLTSVSAGMVVIKGETTGRYLAMNKNGLLYGSQTLNDECYFLENFEENNYNTYRSQKYCWYVALKRNGQPKLGPSTHSGQKAILFLPRSTSNV</sequence>
<reference evidence="5" key="1">
    <citation type="submission" date="2014-08" db="EMBL/GenBank/DDBJ databases">
        <authorList>
            <person name="Senf B."/>
            <person name="Petzold A."/>
            <person name="Downie B.R."/>
            <person name="Koch P."/>
            <person name="Platzer M."/>
        </authorList>
    </citation>
    <scope>NUCLEOTIDE SEQUENCE [LARGE SCALE GENOMIC DNA]</scope>
    <source>
        <strain evidence="5">GRZ</strain>
    </source>
</reference>
<protein>
    <recommendedName>
        <fullName evidence="2">Fibroblast growth factor</fullName>
        <shortName evidence="2">FGF</shortName>
    </recommendedName>
</protein>
<dbReference type="PRINTS" id="PR00263">
    <property type="entry name" value="HBGFFGF"/>
</dbReference>
<dbReference type="Proteomes" id="UP000694548">
    <property type="component" value="Chromosome sgr11"/>
</dbReference>
<reference evidence="4" key="2">
    <citation type="submission" date="2020-03" db="EMBL/GenBank/DDBJ databases">
        <title>Intra-Species Differences in Population Size shape Life History and Genome Evolution.</title>
        <authorList>
            <person name="Willemsen D."/>
            <person name="Cui R."/>
            <person name="Valenzano D.R."/>
        </authorList>
    </citation>
    <scope>NUCLEOTIDE SEQUENCE</scope>
    <source>
        <strain evidence="4">GRZ</strain>
        <tissue evidence="4">Whole</tissue>
    </source>
</reference>
<dbReference type="Pfam" id="PF00167">
    <property type="entry name" value="FGF"/>
    <property type="match status" value="1"/>
</dbReference>
<evidence type="ECO:0000256" key="3">
    <source>
        <dbReference type="SAM" id="MobiDB-lite"/>
    </source>
</evidence>
<proteinExistence type="inferred from homology"/>
<dbReference type="Proteomes" id="UP000822369">
    <property type="component" value="Chromosome 15"/>
</dbReference>
<evidence type="ECO:0000313" key="5">
    <source>
        <dbReference type="Ensembl" id="ENSNFUP00015052859.1"/>
    </source>
</evidence>
<reference evidence="5" key="3">
    <citation type="submission" date="2025-05" db="UniProtKB">
        <authorList>
            <consortium name="Ensembl"/>
        </authorList>
    </citation>
    <scope>IDENTIFICATION</scope>
</reference>
<dbReference type="SUPFAM" id="SSF50353">
    <property type="entry name" value="Cytokine"/>
    <property type="match status" value="1"/>
</dbReference>
<feature type="region of interest" description="Disordered" evidence="3">
    <location>
        <begin position="1"/>
        <end position="27"/>
    </location>
</feature>
<dbReference type="InterPro" id="IPR008996">
    <property type="entry name" value="IL1/FGF"/>
</dbReference>
<dbReference type="Ensembl" id="ENSNFUT00015055113.1">
    <property type="protein sequence ID" value="ENSNFUP00015052859.1"/>
    <property type="gene ID" value="ENSNFUG00015024647.1"/>
</dbReference>
<dbReference type="Gene3D" id="2.80.10.50">
    <property type="match status" value="1"/>
</dbReference>
<dbReference type="OrthoDB" id="5987799at2759"/>
<feature type="compositionally biased region" description="Polar residues" evidence="3">
    <location>
        <begin position="9"/>
        <end position="27"/>
    </location>
</feature>
<dbReference type="AlphaFoldDB" id="A0A8C6Q5W7"/>
<dbReference type="GeneID" id="107386707"/>
<dbReference type="PROSITE" id="PS00247">
    <property type="entry name" value="HBGF_FGF"/>
    <property type="match status" value="1"/>
</dbReference>
<comment type="similarity">
    <text evidence="1 2">Belongs to the heparin-binding growth factors family.</text>
</comment>
<dbReference type="KEGG" id="nfu:107386707"/>
<dbReference type="InterPro" id="IPR002209">
    <property type="entry name" value="Fibroblast_GF_fam"/>
</dbReference>
<evidence type="ECO:0000256" key="2">
    <source>
        <dbReference type="RuleBase" id="RU049442"/>
    </source>
</evidence>
<organism evidence="5 6">
    <name type="scientific">Nothobranchius furzeri</name>
    <name type="common">Turquoise killifish</name>
    <dbReference type="NCBI Taxonomy" id="105023"/>
    <lineage>
        <taxon>Eukaryota</taxon>
        <taxon>Metazoa</taxon>
        <taxon>Chordata</taxon>
        <taxon>Craniata</taxon>
        <taxon>Vertebrata</taxon>
        <taxon>Euteleostomi</taxon>
        <taxon>Actinopterygii</taxon>
        <taxon>Neopterygii</taxon>
        <taxon>Teleostei</taxon>
        <taxon>Neoteleostei</taxon>
        <taxon>Acanthomorphata</taxon>
        <taxon>Ovalentaria</taxon>
        <taxon>Atherinomorphae</taxon>
        <taxon>Cyprinodontiformes</taxon>
        <taxon>Nothobranchiidae</taxon>
        <taxon>Nothobranchius</taxon>
    </lineage>
</organism>
<evidence type="ECO:0000313" key="4">
    <source>
        <dbReference type="EMBL" id="KAF7206193.1"/>
    </source>
</evidence>
<keyword evidence="6" id="KW-1185">Reference proteome</keyword>
<dbReference type="EMBL" id="JAAVVJ010000015">
    <property type="protein sequence ID" value="KAF7206193.1"/>
    <property type="molecule type" value="Genomic_DNA"/>
</dbReference>
<dbReference type="SMART" id="SM00442">
    <property type="entry name" value="FGF"/>
    <property type="match status" value="1"/>
</dbReference>
<accession>A0A8C6Q5W7</accession>